<protein>
    <submittedName>
        <fullName evidence="5">DUF563 domain-containing protein</fullName>
    </submittedName>
</protein>
<feature type="domain" description="Glycosyltransferase 61 catalytic" evidence="4">
    <location>
        <begin position="595"/>
        <end position="771"/>
    </location>
</feature>
<feature type="repeat" description="TPR" evidence="3">
    <location>
        <begin position="74"/>
        <end position="107"/>
    </location>
</feature>
<keyword evidence="2 3" id="KW-0802">TPR repeat</keyword>
<feature type="repeat" description="TPR" evidence="3">
    <location>
        <begin position="6"/>
        <end position="39"/>
    </location>
</feature>
<dbReference type="PANTHER" id="PTHR44943:SF8">
    <property type="entry name" value="TPR REPEAT-CONTAINING PROTEIN MJ0263"/>
    <property type="match status" value="1"/>
</dbReference>
<dbReference type="Pfam" id="PF13414">
    <property type="entry name" value="TPR_11"/>
    <property type="match status" value="3"/>
</dbReference>
<sequence length="837" mass="94859">MKLHLSELYYNLGHILHQQNDLAGAVAAYQQAICLNSAFAQAHHSLAVVLSEQGRYEAAIQHYKQVIALQPDAVKAYNNIGCILVQQGKWHEALLLYHQAISLKPDWAVLYCNLGRAVESTDPVAAVAAYRQASDLQPDLITAHYNLGQALQKQEQHQAAIVAFERVLAMDASDAAAHTGCGLSYLALGHWQQALYHFQQALLPQQSYIAAFCDWVDQLPETDPDELVVARKACSQFLQALLQPQSSLPTLKLGRASPILADCSSTNQYADWQQLLSQTYWHLGNLLMRYGGGNQYRQAEHYYQKALQLQPRDIELSLQLIECLVKQKRWNAALLVSHWALMLSPERAVYQKLGNLLEQQERWQEAIFYYCQALKSKQRRSLSTASISVDSSFELNSPNRQPSPIESVQGIYKLTLDWVNHAQSHDYVSLQPDADHQLIRKPTDFPQSLSSASSLSRCIKNSSNIHSECGGLNCQRCLQEIESQFQLVHLGQRVYTCEARRLHVQLPSYFVAEVMQGYTWISPYVNAWMVTNATAVFTPDRYLLADVSREYPGQLPTCSQPYSSFDRVLQPKAFSEAEHIRGRVAVLAGLSGHNYFHWMVDVLPRIELLQRGGVDLTDVDWFWLNQPQSQFQRETLQILGIPSTKVLASDRHPHIQADLIVPAFPGHLGWIEPWVLAFLRQTFLPIAAAMVPRQPLHQRIYISRNKAHHRRLLNEAAVLDCLKPLGFVAVELESLSFLEQIALFAHAEVIVAPHGGGLTNTLFCQPGTCVVELFAPHYIRHYYWVISHQLGLRHWFIKGKEFICSPVHRLMYPSPLMDDIWLDLDALQVALRQIGLK</sequence>
<gene>
    <name evidence="5" type="ORF">HJG54_20680</name>
</gene>
<dbReference type="InterPro" id="IPR011990">
    <property type="entry name" value="TPR-like_helical_dom_sf"/>
</dbReference>
<evidence type="ECO:0000256" key="3">
    <source>
        <dbReference type="PROSITE-ProRule" id="PRU00339"/>
    </source>
</evidence>
<dbReference type="Pfam" id="PF13181">
    <property type="entry name" value="TPR_8"/>
    <property type="match status" value="2"/>
</dbReference>
<evidence type="ECO:0000313" key="5">
    <source>
        <dbReference type="EMBL" id="WNZ25028.1"/>
    </source>
</evidence>
<name>A0AA96WGI8_9CYAN</name>
<dbReference type="RefSeq" id="WP_316431109.1">
    <property type="nucleotide sequence ID" value="NZ_CP053586.1"/>
</dbReference>
<dbReference type="Pfam" id="PF14559">
    <property type="entry name" value="TPR_19"/>
    <property type="match status" value="1"/>
</dbReference>
<dbReference type="SUPFAM" id="SSF48452">
    <property type="entry name" value="TPR-like"/>
    <property type="match status" value="2"/>
</dbReference>
<dbReference type="EMBL" id="CP053586">
    <property type="protein sequence ID" value="WNZ25028.1"/>
    <property type="molecule type" value="Genomic_DNA"/>
</dbReference>
<dbReference type="InterPro" id="IPR019734">
    <property type="entry name" value="TPR_rpt"/>
</dbReference>
<feature type="repeat" description="TPR" evidence="3">
    <location>
        <begin position="141"/>
        <end position="174"/>
    </location>
</feature>
<dbReference type="Gene3D" id="1.25.40.10">
    <property type="entry name" value="Tetratricopeptide repeat domain"/>
    <property type="match status" value="3"/>
</dbReference>
<dbReference type="Pfam" id="PF04577">
    <property type="entry name" value="Glyco_transf_61"/>
    <property type="match status" value="1"/>
</dbReference>
<dbReference type="GO" id="GO:0016757">
    <property type="term" value="F:glycosyltransferase activity"/>
    <property type="evidence" value="ECO:0007669"/>
    <property type="project" value="InterPro"/>
</dbReference>
<evidence type="ECO:0000259" key="4">
    <source>
        <dbReference type="Pfam" id="PF04577"/>
    </source>
</evidence>
<evidence type="ECO:0000256" key="1">
    <source>
        <dbReference type="ARBA" id="ARBA00022737"/>
    </source>
</evidence>
<dbReference type="PROSITE" id="PS50005">
    <property type="entry name" value="TPR"/>
    <property type="match status" value="4"/>
</dbReference>
<dbReference type="PANTHER" id="PTHR44943">
    <property type="entry name" value="CELLULOSE SYNTHASE OPERON PROTEIN C"/>
    <property type="match status" value="1"/>
</dbReference>
<organism evidence="5">
    <name type="scientific">Leptolyngbya sp. NK1-12</name>
    <dbReference type="NCBI Taxonomy" id="2547451"/>
    <lineage>
        <taxon>Bacteria</taxon>
        <taxon>Bacillati</taxon>
        <taxon>Cyanobacteriota</taxon>
        <taxon>Cyanophyceae</taxon>
        <taxon>Leptolyngbyales</taxon>
        <taxon>Leptolyngbyaceae</taxon>
        <taxon>Leptolyngbya group</taxon>
        <taxon>Leptolyngbya</taxon>
    </lineage>
</organism>
<dbReference type="InterPro" id="IPR051685">
    <property type="entry name" value="Ycf3/AcsC/BcsC/TPR_MFPF"/>
</dbReference>
<reference evidence="5" key="1">
    <citation type="submission" date="2020-05" db="EMBL/GenBank/DDBJ databases">
        <authorList>
            <person name="Zhu T."/>
            <person name="Keshari N."/>
            <person name="Lu X."/>
        </authorList>
    </citation>
    <scope>NUCLEOTIDE SEQUENCE</scope>
    <source>
        <strain evidence="5">NK1-12</strain>
    </source>
</reference>
<proteinExistence type="predicted"/>
<feature type="repeat" description="TPR" evidence="3">
    <location>
        <begin position="40"/>
        <end position="73"/>
    </location>
</feature>
<keyword evidence="1" id="KW-0677">Repeat</keyword>
<dbReference type="InterPro" id="IPR049625">
    <property type="entry name" value="Glyco_transf_61_cat"/>
</dbReference>
<dbReference type="PROSITE" id="PS50293">
    <property type="entry name" value="TPR_REGION"/>
    <property type="match status" value="2"/>
</dbReference>
<dbReference type="SMART" id="SM00028">
    <property type="entry name" value="TPR"/>
    <property type="match status" value="8"/>
</dbReference>
<dbReference type="AlphaFoldDB" id="A0AA96WGI8"/>
<evidence type="ECO:0000256" key="2">
    <source>
        <dbReference type="ARBA" id="ARBA00022803"/>
    </source>
</evidence>
<accession>A0AA96WGI8</accession>